<name>A0AA49JE31_9BACT</name>
<dbReference type="InterPro" id="IPR002035">
    <property type="entry name" value="VWF_A"/>
</dbReference>
<dbReference type="Pfam" id="PF00092">
    <property type="entry name" value="VWA"/>
    <property type="match status" value="1"/>
</dbReference>
<dbReference type="Gene3D" id="3.40.50.410">
    <property type="entry name" value="von Willebrand factor, type A domain"/>
    <property type="match status" value="2"/>
</dbReference>
<feature type="domain" description="VWFA" evidence="1">
    <location>
        <begin position="26"/>
        <end position="210"/>
    </location>
</feature>
<protein>
    <submittedName>
        <fullName evidence="2">VWA domain-containing protein</fullName>
    </submittedName>
</protein>
<dbReference type="EMBL" id="CP120682">
    <property type="protein sequence ID" value="WKN36686.1"/>
    <property type="molecule type" value="Genomic_DNA"/>
</dbReference>
<proteinExistence type="predicted"/>
<dbReference type="InterPro" id="IPR036465">
    <property type="entry name" value="vWFA_dom_sf"/>
</dbReference>
<dbReference type="PROSITE" id="PS50234">
    <property type="entry name" value="VWFA"/>
    <property type="match status" value="1"/>
</dbReference>
<dbReference type="SUPFAM" id="SSF53300">
    <property type="entry name" value="vWA-like"/>
    <property type="match status" value="1"/>
</dbReference>
<organism evidence="2">
    <name type="scientific">Roseihalotalea indica</name>
    <dbReference type="NCBI Taxonomy" id="2867963"/>
    <lineage>
        <taxon>Bacteria</taxon>
        <taxon>Pseudomonadati</taxon>
        <taxon>Bacteroidota</taxon>
        <taxon>Cytophagia</taxon>
        <taxon>Cytophagales</taxon>
        <taxon>Catalimonadaceae</taxon>
        <taxon>Roseihalotalea</taxon>
    </lineage>
</organism>
<accession>A0AA49JE31</accession>
<sequence length="454" mass="50887">MCLFLSLFSLPAVAQVQVQKPPDKTRILFLLDASGSMFAEWGNSLRMDVAKNMLIGLVDSLRVDTNLEVALRVYGHQFHRRYQNCQDSKLEVGFASNNHDRIIGKLRQLQPSGVTPIAYSLEQTANDFPADPNYRNVVIILTDGIESCGGDPCAVSLALQEKNIFLKPFVIGLGMQENFEEEFSCVGQYFDAKNQNEFRQVLNKILKQSLETTTVSVELLDQAERRTETNVNVTFINNFTKAALYDFVHFRDAQGRPDSVIVDAVLSYDVVVNTIPPVVQRNVTFEGGKHNVLSIQAPQGSIVIKQPGYSEYADGVQALVRRKDRAEIINIQSLPRAEKYLVGTYDIEVLTLPKTYFNDVSVSQSKTTELNIPGPGLLNINFVKEGIGSLYQLNGQGRQRWIMDFDSKETRVTTAIQPGSYKLVFRAKDAFGSKFTEVKEIRIQTGSTANIKFF</sequence>
<dbReference type="AlphaFoldDB" id="A0AA49JE31"/>
<reference evidence="2" key="1">
    <citation type="journal article" date="2023" name="Comput. Struct. Biotechnol. J.">
        <title>Discovery of a novel marine Bacteroidetes with a rich repertoire of carbohydrate-active enzymes.</title>
        <authorList>
            <person name="Chen B."/>
            <person name="Liu G."/>
            <person name="Chen Q."/>
            <person name="Wang H."/>
            <person name="Liu L."/>
            <person name="Tang K."/>
        </authorList>
    </citation>
    <scope>NUCLEOTIDE SEQUENCE</scope>
    <source>
        <strain evidence="2">TK19036</strain>
    </source>
</reference>
<gene>
    <name evidence="2" type="ORF">K4G66_30445</name>
</gene>
<dbReference type="SMART" id="SM00327">
    <property type="entry name" value="VWA"/>
    <property type="match status" value="1"/>
</dbReference>
<evidence type="ECO:0000313" key="2">
    <source>
        <dbReference type="EMBL" id="WKN36686.1"/>
    </source>
</evidence>
<reference evidence="2" key="2">
    <citation type="journal article" date="2024" name="Antonie Van Leeuwenhoek">
        <title>Roseihalotalea indica gen. nov., sp. nov., a halophilic Bacteroidetes from mesopelagic Southwest Indian Ocean with higher carbohydrate metabolic potential.</title>
        <authorList>
            <person name="Chen B."/>
            <person name="Zhang M."/>
            <person name="Lin D."/>
            <person name="Ye J."/>
            <person name="Tang K."/>
        </authorList>
    </citation>
    <scope>NUCLEOTIDE SEQUENCE</scope>
    <source>
        <strain evidence="2">TK19036</strain>
    </source>
</reference>
<evidence type="ECO:0000259" key="1">
    <source>
        <dbReference type="PROSITE" id="PS50234"/>
    </source>
</evidence>